<dbReference type="Gene3D" id="1.20.1270.390">
    <property type="match status" value="1"/>
</dbReference>
<dbReference type="AlphaFoldDB" id="A0A9E5JP31"/>
<comment type="caution">
    <text evidence="2">The sequence shown here is derived from an EMBL/GenBank/DDBJ whole genome shotgun (WGS) entry which is preliminary data.</text>
</comment>
<protein>
    <submittedName>
        <fullName evidence="2">DUF4398 domain-containing protein</fullName>
    </submittedName>
</protein>
<evidence type="ECO:0000313" key="2">
    <source>
        <dbReference type="EMBL" id="NHO63963.1"/>
    </source>
</evidence>
<organism evidence="2 3">
    <name type="scientific">Pseudomaricurvus hydrocarbonicus</name>
    <dbReference type="NCBI Taxonomy" id="1470433"/>
    <lineage>
        <taxon>Bacteria</taxon>
        <taxon>Pseudomonadati</taxon>
        <taxon>Pseudomonadota</taxon>
        <taxon>Gammaproteobacteria</taxon>
        <taxon>Cellvibrionales</taxon>
        <taxon>Cellvibrionaceae</taxon>
        <taxon>Pseudomaricurvus</taxon>
    </lineage>
</organism>
<dbReference type="Proteomes" id="UP000787472">
    <property type="component" value="Unassembled WGS sequence"/>
</dbReference>
<proteinExistence type="predicted"/>
<sequence length="115" mass="12265">MAVAIVLISACASTPMDPTAALTEAQEAIASAEQLGARQYAGAELDEAQQQLKKAEGFVSKEQMVDAERFARQSLVAAELALARTESAKATAINREMTHGADALIEEMRRTGDQQ</sequence>
<keyword evidence="3" id="KW-1185">Reference proteome</keyword>
<dbReference type="EMBL" id="JAAONZ010000001">
    <property type="protein sequence ID" value="NHO63963.1"/>
    <property type="molecule type" value="Genomic_DNA"/>
</dbReference>
<dbReference type="Pfam" id="PF14346">
    <property type="entry name" value="DUF4398"/>
    <property type="match status" value="1"/>
</dbReference>
<gene>
    <name evidence="2" type="ORF">G8770_00180</name>
</gene>
<evidence type="ECO:0000313" key="3">
    <source>
        <dbReference type="Proteomes" id="UP000787472"/>
    </source>
</evidence>
<evidence type="ECO:0000259" key="1">
    <source>
        <dbReference type="Pfam" id="PF14346"/>
    </source>
</evidence>
<name>A0A9E5JP31_9GAMM</name>
<reference evidence="2" key="1">
    <citation type="submission" date="2020-03" db="EMBL/GenBank/DDBJ databases">
        <authorList>
            <person name="Guo F."/>
        </authorList>
    </citation>
    <scope>NUCLEOTIDE SEQUENCE</scope>
    <source>
        <strain evidence="2">JCM 30134</strain>
    </source>
</reference>
<accession>A0A9E5JP31</accession>
<feature type="domain" description="DUF4398" evidence="1">
    <location>
        <begin position="20"/>
        <end position="92"/>
    </location>
</feature>
<dbReference type="InterPro" id="IPR025511">
    <property type="entry name" value="DUF4398"/>
</dbReference>